<dbReference type="AlphaFoldDB" id="A0A484KN25"/>
<organism evidence="1 2">
    <name type="scientific">Cuscuta campestris</name>
    <dbReference type="NCBI Taxonomy" id="132261"/>
    <lineage>
        <taxon>Eukaryota</taxon>
        <taxon>Viridiplantae</taxon>
        <taxon>Streptophyta</taxon>
        <taxon>Embryophyta</taxon>
        <taxon>Tracheophyta</taxon>
        <taxon>Spermatophyta</taxon>
        <taxon>Magnoliopsida</taxon>
        <taxon>eudicotyledons</taxon>
        <taxon>Gunneridae</taxon>
        <taxon>Pentapetalae</taxon>
        <taxon>asterids</taxon>
        <taxon>lamiids</taxon>
        <taxon>Solanales</taxon>
        <taxon>Convolvulaceae</taxon>
        <taxon>Cuscuteae</taxon>
        <taxon>Cuscuta</taxon>
        <taxon>Cuscuta subgen. Grammica</taxon>
        <taxon>Cuscuta sect. Cleistogrammica</taxon>
    </lineage>
</organism>
<keyword evidence="2" id="KW-1185">Reference proteome</keyword>
<dbReference type="Proteomes" id="UP000595140">
    <property type="component" value="Unassembled WGS sequence"/>
</dbReference>
<reference evidence="1 2" key="1">
    <citation type="submission" date="2018-04" db="EMBL/GenBank/DDBJ databases">
        <authorList>
            <person name="Vogel A."/>
        </authorList>
    </citation>
    <scope>NUCLEOTIDE SEQUENCE [LARGE SCALE GENOMIC DNA]</scope>
</reference>
<accession>A0A484KN25</accession>
<gene>
    <name evidence="1" type="ORF">CCAM_LOCUS5258</name>
</gene>
<dbReference type="EMBL" id="OOIL02000294">
    <property type="protein sequence ID" value="VFQ63482.1"/>
    <property type="molecule type" value="Genomic_DNA"/>
</dbReference>
<sequence>MIRGIGHRYPHSLLEQDIELVTRESSLSTQGSVKRLKQKYSSNQFSKHTLRHSLKQLRTRYERGTGKESFFG</sequence>
<evidence type="ECO:0000313" key="2">
    <source>
        <dbReference type="Proteomes" id="UP000595140"/>
    </source>
</evidence>
<protein>
    <submittedName>
        <fullName evidence="1">Uncharacterized protein</fullName>
    </submittedName>
</protein>
<name>A0A484KN25_9ASTE</name>
<proteinExistence type="predicted"/>
<evidence type="ECO:0000313" key="1">
    <source>
        <dbReference type="EMBL" id="VFQ63482.1"/>
    </source>
</evidence>